<gene>
    <name evidence="2" type="ORF">A3E66_00230</name>
</gene>
<dbReference type="PANTHER" id="PTHR43861">
    <property type="entry name" value="TRANS-ACONITATE 2-METHYLTRANSFERASE-RELATED"/>
    <property type="match status" value="1"/>
</dbReference>
<organism evidence="2 3">
    <name type="scientific">Candidatus Daviesbacteria bacterium RIFCSPHIGHO2_12_FULL_37_16</name>
    <dbReference type="NCBI Taxonomy" id="1797778"/>
    <lineage>
        <taxon>Bacteria</taxon>
        <taxon>Candidatus Daviesiibacteriota</taxon>
    </lineage>
</organism>
<dbReference type="EMBL" id="MFDF01000014">
    <property type="protein sequence ID" value="OGE35406.1"/>
    <property type="molecule type" value="Genomic_DNA"/>
</dbReference>
<protein>
    <recommendedName>
        <fullName evidence="1">Methyltransferase type 11 domain-containing protein</fullName>
    </recommendedName>
</protein>
<evidence type="ECO:0000313" key="3">
    <source>
        <dbReference type="Proteomes" id="UP000179051"/>
    </source>
</evidence>
<proteinExistence type="predicted"/>
<reference evidence="2 3" key="1">
    <citation type="journal article" date="2016" name="Nat. Commun.">
        <title>Thousands of microbial genomes shed light on interconnected biogeochemical processes in an aquifer system.</title>
        <authorList>
            <person name="Anantharaman K."/>
            <person name="Brown C.T."/>
            <person name="Hug L.A."/>
            <person name="Sharon I."/>
            <person name="Castelle C.J."/>
            <person name="Probst A.J."/>
            <person name="Thomas B.C."/>
            <person name="Singh A."/>
            <person name="Wilkins M.J."/>
            <person name="Karaoz U."/>
            <person name="Brodie E.L."/>
            <person name="Williams K.H."/>
            <person name="Hubbard S.S."/>
            <person name="Banfield J.F."/>
        </authorList>
    </citation>
    <scope>NUCLEOTIDE SEQUENCE [LARGE SCALE GENOMIC DNA]</scope>
</reference>
<dbReference type="CDD" id="cd02440">
    <property type="entry name" value="AdoMet_MTases"/>
    <property type="match status" value="1"/>
</dbReference>
<feature type="domain" description="Methyltransferase type 11" evidence="1">
    <location>
        <begin position="52"/>
        <end position="145"/>
    </location>
</feature>
<dbReference type="GO" id="GO:0008757">
    <property type="term" value="F:S-adenosylmethionine-dependent methyltransferase activity"/>
    <property type="evidence" value="ECO:0007669"/>
    <property type="project" value="InterPro"/>
</dbReference>
<sequence length="215" mass="25126">MTKKNLEKILDQVPADYYERGIKNNFFQKYWHARKWHHLKKILFGVRGKSLLDIGCADGTTTRQIKKILPSTKVTGIDLYKKAIDHAKAKTGKIRFIHGDVHTLPFNDNSFEIVTAVETLEHLDNPNKALAEIYRVLKPKGYLIIGQDTDSLLFRTVWFIWIKWKGAVWKNSHINCMKPKRLIEVLKKRGFKIEKSKIINLGMEIFIRARKKELL</sequence>
<dbReference type="Pfam" id="PF08241">
    <property type="entry name" value="Methyltransf_11"/>
    <property type="match status" value="1"/>
</dbReference>
<comment type="caution">
    <text evidence="2">The sequence shown here is derived from an EMBL/GenBank/DDBJ whole genome shotgun (WGS) entry which is preliminary data.</text>
</comment>
<evidence type="ECO:0000259" key="1">
    <source>
        <dbReference type="Pfam" id="PF08241"/>
    </source>
</evidence>
<dbReference type="InterPro" id="IPR013216">
    <property type="entry name" value="Methyltransf_11"/>
</dbReference>
<name>A0A1F5K391_9BACT</name>
<dbReference type="AlphaFoldDB" id="A0A1F5K391"/>
<dbReference type="Proteomes" id="UP000179051">
    <property type="component" value="Unassembled WGS sequence"/>
</dbReference>
<accession>A0A1F5K391</accession>
<evidence type="ECO:0000313" key="2">
    <source>
        <dbReference type="EMBL" id="OGE35406.1"/>
    </source>
</evidence>
<dbReference type="Gene3D" id="3.40.50.150">
    <property type="entry name" value="Vaccinia Virus protein VP39"/>
    <property type="match status" value="1"/>
</dbReference>
<dbReference type="SUPFAM" id="SSF53335">
    <property type="entry name" value="S-adenosyl-L-methionine-dependent methyltransferases"/>
    <property type="match status" value="1"/>
</dbReference>
<dbReference type="InterPro" id="IPR029063">
    <property type="entry name" value="SAM-dependent_MTases_sf"/>
</dbReference>